<protein>
    <submittedName>
        <fullName evidence="2">Uncharacterized protein</fullName>
    </submittedName>
</protein>
<proteinExistence type="predicted"/>
<feature type="transmembrane region" description="Helical" evidence="1">
    <location>
        <begin position="105"/>
        <end position="126"/>
    </location>
</feature>
<gene>
    <name evidence="2" type="ORF">KQI86_08245</name>
</gene>
<evidence type="ECO:0000313" key="3">
    <source>
        <dbReference type="Proteomes" id="UP000726170"/>
    </source>
</evidence>
<organism evidence="2 3">
    <name type="scientific">Clostridium mobile</name>
    <dbReference type="NCBI Taxonomy" id="2841512"/>
    <lineage>
        <taxon>Bacteria</taxon>
        <taxon>Bacillati</taxon>
        <taxon>Bacillota</taxon>
        <taxon>Clostridia</taxon>
        <taxon>Eubacteriales</taxon>
        <taxon>Clostridiaceae</taxon>
        <taxon>Clostridium</taxon>
    </lineage>
</organism>
<dbReference type="RefSeq" id="WP_216438797.1">
    <property type="nucleotide sequence ID" value="NZ_JAHLQF010000002.1"/>
</dbReference>
<evidence type="ECO:0000313" key="2">
    <source>
        <dbReference type="EMBL" id="MBU5484316.1"/>
    </source>
</evidence>
<feature type="transmembrane region" description="Helical" evidence="1">
    <location>
        <begin position="80"/>
        <end position="99"/>
    </location>
</feature>
<sequence>MEYLYIFFIFSFTGIFFDLLRLIIIKVLSFEPEEVTIFMGPKLFSKTIGITEFNLKAIPCSSYIKLKDAFIDEASRFEKILIAYLPQILLLIAAFYMVISSQNYIYTMSGKLLILVNGLSLVFSIVSNKCDVF</sequence>
<keyword evidence="3" id="KW-1185">Reference proteome</keyword>
<accession>A0ABS6EI09</accession>
<dbReference type="Proteomes" id="UP000726170">
    <property type="component" value="Unassembled WGS sequence"/>
</dbReference>
<comment type="caution">
    <text evidence="2">The sequence shown here is derived from an EMBL/GenBank/DDBJ whole genome shotgun (WGS) entry which is preliminary data.</text>
</comment>
<keyword evidence="1" id="KW-0812">Transmembrane</keyword>
<feature type="transmembrane region" description="Helical" evidence="1">
    <location>
        <begin position="6"/>
        <end position="24"/>
    </location>
</feature>
<name>A0ABS6EI09_9CLOT</name>
<keyword evidence="1" id="KW-0472">Membrane</keyword>
<evidence type="ECO:0000256" key="1">
    <source>
        <dbReference type="SAM" id="Phobius"/>
    </source>
</evidence>
<reference evidence="2 3" key="1">
    <citation type="submission" date="2021-06" db="EMBL/GenBank/DDBJ databases">
        <authorList>
            <person name="Sun Q."/>
            <person name="Li D."/>
        </authorList>
    </citation>
    <scope>NUCLEOTIDE SEQUENCE [LARGE SCALE GENOMIC DNA]</scope>
    <source>
        <strain evidence="2 3">MSJ-11</strain>
    </source>
</reference>
<dbReference type="EMBL" id="JAHLQF010000002">
    <property type="protein sequence ID" value="MBU5484316.1"/>
    <property type="molecule type" value="Genomic_DNA"/>
</dbReference>
<keyword evidence="1" id="KW-1133">Transmembrane helix</keyword>